<name>R4YYR0_9ACTN</name>
<dbReference type="STRING" id="1229780.BN381_290078"/>
<organism evidence="2 3">
    <name type="scientific">Candidatus Neomicrothrix parvicella RN1</name>
    <dbReference type="NCBI Taxonomy" id="1229780"/>
    <lineage>
        <taxon>Bacteria</taxon>
        <taxon>Bacillati</taxon>
        <taxon>Actinomycetota</taxon>
        <taxon>Acidimicrobiia</taxon>
        <taxon>Acidimicrobiales</taxon>
        <taxon>Microthrixaceae</taxon>
        <taxon>Candidatus Neomicrothrix</taxon>
    </lineage>
</organism>
<sequence>MRSPNVHVLGGLDRRLVAPGPAARFETVRTGLAVVLGIRLALRHWSAAAAIPDPLFRRAFAVAWLPSVPPGWLLNVVAVAGVVGAMAVVARMSPRIGFVVAWLALLFVAGVWGSAGKIMHNDVLLLLTAVPFVVAKGGTANTRDGADRSVADGWPPRAALMIIAAVYFIAGVQKLHHSGLDWISGDNMAWVLRQGAAGAASPFPGLARSIANAPPLPFLIVVGSIVFELAAPLMLWWRRGRIPFAVGAACLHGAIWLTIGLDYYGWILTVAAVAVPLGRPIQHRKKPA</sequence>
<feature type="transmembrane region" description="Helical" evidence="1">
    <location>
        <begin position="242"/>
        <end position="259"/>
    </location>
</feature>
<keyword evidence="1" id="KW-0472">Membrane</keyword>
<reference evidence="2 3" key="1">
    <citation type="journal article" date="2013" name="ISME J.">
        <title>Metabolic model for the filamentous 'Candidatus Microthrix parvicella' based on genomic and metagenomic analyses.</title>
        <authorList>
            <person name="Jon McIlroy S."/>
            <person name="Kristiansen R."/>
            <person name="Albertsen M."/>
            <person name="Michael Karst S."/>
            <person name="Rossetti S."/>
            <person name="Lund Nielsen J."/>
            <person name="Tandoi V."/>
            <person name="James Seviour R."/>
            <person name="Nielsen P.H."/>
        </authorList>
    </citation>
    <scope>NUCLEOTIDE SEQUENCE [LARGE SCALE GENOMIC DNA]</scope>
    <source>
        <strain evidence="2 3">RN1</strain>
    </source>
</reference>
<dbReference type="eggNOG" id="ENOG5032RIH">
    <property type="taxonomic scope" value="Bacteria"/>
</dbReference>
<evidence type="ECO:0000313" key="2">
    <source>
        <dbReference type="EMBL" id="CCM63719.1"/>
    </source>
</evidence>
<evidence type="ECO:0000256" key="1">
    <source>
        <dbReference type="SAM" id="Phobius"/>
    </source>
</evidence>
<feature type="transmembrane region" description="Helical" evidence="1">
    <location>
        <begin position="118"/>
        <end position="137"/>
    </location>
</feature>
<dbReference type="Proteomes" id="UP000018291">
    <property type="component" value="Unassembled WGS sequence"/>
</dbReference>
<dbReference type="OrthoDB" id="4820922at2"/>
<keyword evidence="3" id="KW-1185">Reference proteome</keyword>
<dbReference type="EMBL" id="CANL01000022">
    <property type="protein sequence ID" value="CCM63719.1"/>
    <property type="molecule type" value="Genomic_DNA"/>
</dbReference>
<keyword evidence="1" id="KW-0812">Transmembrane</keyword>
<gene>
    <name evidence="2" type="ORF">BN381_290078</name>
</gene>
<dbReference type="HOGENOM" id="CLU_939941_0_0_11"/>
<feature type="transmembrane region" description="Helical" evidence="1">
    <location>
        <begin position="96"/>
        <end position="112"/>
    </location>
</feature>
<proteinExistence type="predicted"/>
<feature type="transmembrane region" description="Helical" evidence="1">
    <location>
        <begin position="72"/>
        <end position="89"/>
    </location>
</feature>
<evidence type="ECO:0000313" key="3">
    <source>
        <dbReference type="Proteomes" id="UP000018291"/>
    </source>
</evidence>
<dbReference type="RefSeq" id="WP_012226763.1">
    <property type="nucleotide sequence ID" value="NZ_HG422565.1"/>
</dbReference>
<feature type="transmembrane region" description="Helical" evidence="1">
    <location>
        <begin position="158"/>
        <end position="176"/>
    </location>
</feature>
<comment type="caution">
    <text evidence="2">The sequence shown here is derived from an EMBL/GenBank/DDBJ whole genome shotgun (WGS) entry which is preliminary data.</text>
</comment>
<accession>R4YYR0</accession>
<keyword evidence="1" id="KW-1133">Transmembrane helix</keyword>
<dbReference type="AlphaFoldDB" id="R4YYR0"/>
<protein>
    <recommendedName>
        <fullName evidence="4">HTTM domain-containing protein</fullName>
    </recommendedName>
</protein>
<feature type="transmembrane region" description="Helical" evidence="1">
    <location>
        <begin position="216"/>
        <end position="235"/>
    </location>
</feature>
<evidence type="ECO:0008006" key="4">
    <source>
        <dbReference type="Google" id="ProtNLM"/>
    </source>
</evidence>